<keyword evidence="2" id="KW-1185">Reference proteome</keyword>
<sequence>MDLTLFEAVKNDDDSDLEAKLKLLSRYVLDELLLVVLQQQSVNFAEKIVLAKVNLPNDIIQINIMEIPMEKHEVNSSPTNEKEVLALELDIHPLNNTEVHDDTADRRLIPNNIADQGIDVSKVALLIGFFTLISGSTISALSNLKDSRKTETNKAELTLVFKDILLHPDKLPDAFYNILLLKIAFTMSIVLVVASLWPIIKDRSFCYWTILFAGVATFFFRFGYILKDKVPKFWLTAIDSFSIPSFWLV</sequence>
<proteinExistence type="predicted"/>
<evidence type="ECO:0000313" key="2">
    <source>
        <dbReference type="Proteomes" id="UP001060215"/>
    </source>
</evidence>
<name>A0ACC0J5X0_9ERIC</name>
<protein>
    <submittedName>
        <fullName evidence="1">Uncharacterized protein</fullName>
    </submittedName>
</protein>
<reference evidence="1 2" key="1">
    <citation type="journal article" date="2022" name="Plant J.">
        <title>Chromosome-level genome of Camellia lanceoleosa provides a valuable resource for understanding genome evolution and self-incompatibility.</title>
        <authorList>
            <person name="Gong W."/>
            <person name="Xiao S."/>
            <person name="Wang L."/>
            <person name="Liao Z."/>
            <person name="Chang Y."/>
            <person name="Mo W."/>
            <person name="Hu G."/>
            <person name="Li W."/>
            <person name="Zhao G."/>
            <person name="Zhu H."/>
            <person name="Hu X."/>
            <person name="Ji K."/>
            <person name="Xiang X."/>
            <person name="Song Q."/>
            <person name="Yuan D."/>
            <person name="Jin S."/>
            <person name="Zhang L."/>
        </authorList>
    </citation>
    <scope>NUCLEOTIDE SEQUENCE [LARGE SCALE GENOMIC DNA]</scope>
    <source>
        <strain evidence="1">SQ_2022a</strain>
    </source>
</reference>
<organism evidence="1 2">
    <name type="scientific">Camellia lanceoleosa</name>
    <dbReference type="NCBI Taxonomy" id="1840588"/>
    <lineage>
        <taxon>Eukaryota</taxon>
        <taxon>Viridiplantae</taxon>
        <taxon>Streptophyta</taxon>
        <taxon>Embryophyta</taxon>
        <taxon>Tracheophyta</taxon>
        <taxon>Spermatophyta</taxon>
        <taxon>Magnoliopsida</taxon>
        <taxon>eudicotyledons</taxon>
        <taxon>Gunneridae</taxon>
        <taxon>Pentapetalae</taxon>
        <taxon>asterids</taxon>
        <taxon>Ericales</taxon>
        <taxon>Theaceae</taxon>
        <taxon>Camellia</taxon>
    </lineage>
</organism>
<gene>
    <name evidence="1" type="ORF">LOK49_LG01G01610</name>
</gene>
<dbReference type="Proteomes" id="UP001060215">
    <property type="component" value="Chromosome 1"/>
</dbReference>
<comment type="caution">
    <text evidence="1">The sequence shown here is derived from an EMBL/GenBank/DDBJ whole genome shotgun (WGS) entry which is preliminary data.</text>
</comment>
<dbReference type="EMBL" id="CM045758">
    <property type="protein sequence ID" value="KAI8032727.1"/>
    <property type="molecule type" value="Genomic_DNA"/>
</dbReference>
<evidence type="ECO:0000313" key="1">
    <source>
        <dbReference type="EMBL" id="KAI8032727.1"/>
    </source>
</evidence>
<accession>A0ACC0J5X0</accession>